<dbReference type="GO" id="GO:0003700">
    <property type="term" value="F:DNA-binding transcription factor activity"/>
    <property type="evidence" value="ECO:0007669"/>
    <property type="project" value="TreeGrafter"/>
</dbReference>
<accession>A0A5N6S4L9</accession>
<dbReference type="AlphaFoldDB" id="A0A5N6S4L9"/>
<name>A0A5N6S4L9_9BIFI</name>
<dbReference type="InterPro" id="IPR001647">
    <property type="entry name" value="HTH_TetR"/>
</dbReference>
<dbReference type="PROSITE" id="PS50977">
    <property type="entry name" value="HTH_TETR_2"/>
    <property type="match status" value="1"/>
</dbReference>
<comment type="caution">
    <text evidence="6">The sequence shown here is derived from an EMBL/GenBank/DDBJ whole genome shotgun (WGS) entry which is preliminary data.</text>
</comment>
<feature type="DNA-binding region" description="H-T-H motif" evidence="4">
    <location>
        <begin position="29"/>
        <end position="48"/>
    </location>
</feature>
<dbReference type="PANTHER" id="PTHR30055:SF151">
    <property type="entry name" value="TRANSCRIPTIONAL REGULATORY PROTEIN"/>
    <property type="match status" value="1"/>
</dbReference>
<evidence type="ECO:0000256" key="1">
    <source>
        <dbReference type="ARBA" id="ARBA00023015"/>
    </source>
</evidence>
<evidence type="ECO:0000259" key="5">
    <source>
        <dbReference type="PROSITE" id="PS50977"/>
    </source>
</evidence>
<gene>
    <name evidence="6" type="ORF">DDE84_04180</name>
</gene>
<evidence type="ECO:0000313" key="6">
    <source>
        <dbReference type="EMBL" id="KAE8129267.1"/>
    </source>
</evidence>
<organism evidence="6 7">
    <name type="scientific">Bifidobacterium tibiigranuli</name>
    <dbReference type="NCBI Taxonomy" id="2172043"/>
    <lineage>
        <taxon>Bacteria</taxon>
        <taxon>Bacillati</taxon>
        <taxon>Actinomycetota</taxon>
        <taxon>Actinomycetes</taxon>
        <taxon>Bifidobacteriales</taxon>
        <taxon>Bifidobacteriaceae</taxon>
        <taxon>Bifidobacterium</taxon>
    </lineage>
</organism>
<evidence type="ECO:0000256" key="3">
    <source>
        <dbReference type="ARBA" id="ARBA00023163"/>
    </source>
</evidence>
<sequence length="191" mass="19304">MGRPALISRGAVLAAALAVADQEGLEGVTMLAVARLLGVTPMALYRHVGGKDDLLDGLVEVLVDDLAAAAPGSGAPGLRGGVEAFAAAAASLAKRHPAVCTLLLTRPVNTPSARARREEVHGLLRGFGVAGEQVVMAERLLTSTVLALAAGQAAGRFSVPLTDADLRAAVDFIVAGIGAFLPDRARTGAAQ</sequence>
<dbReference type="Proteomes" id="UP000325415">
    <property type="component" value="Unassembled WGS sequence"/>
</dbReference>
<evidence type="ECO:0000256" key="2">
    <source>
        <dbReference type="ARBA" id="ARBA00023125"/>
    </source>
</evidence>
<protein>
    <submittedName>
        <fullName evidence="6">TetR/AcrR family transcriptional regulator</fullName>
    </submittedName>
</protein>
<keyword evidence="2 4" id="KW-0238">DNA-binding</keyword>
<dbReference type="InterPro" id="IPR050109">
    <property type="entry name" value="HTH-type_TetR-like_transc_reg"/>
</dbReference>
<evidence type="ECO:0000313" key="7">
    <source>
        <dbReference type="Proteomes" id="UP000325415"/>
    </source>
</evidence>
<evidence type="ECO:0000256" key="4">
    <source>
        <dbReference type="PROSITE-ProRule" id="PRU00335"/>
    </source>
</evidence>
<dbReference type="InterPro" id="IPR036271">
    <property type="entry name" value="Tet_transcr_reg_TetR-rel_C_sf"/>
</dbReference>
<dbReference type="SUPFAM" id="SSF46689">
    <property type="entry name" value="Homeodomain-like"/>
    <property type="match status" value="1"/>
</dbReference>
<dbReference type="Pfam" id="PF00440">
    <property type="entry name" value="TetR_N"/>
    <property type="match status" value="1"/>
</dbReference>
<keyword evidence="7" id="KW-1185">Reference proteome</keyword>
<dbReference type="SUPFAM" id="SSF48498">
    <property type="entry name" value="Tetracyclin repressor-like, C-terminal domain"/>
    <property type="match status" value="1"/>
</dbReference>
<dbReference type="Gene3D" id="1.10.357.10">
    <property type="entry name" value="Tetracycline Repressor, domain 2"/>
    <property type="match status" value="1"/>
</dbReference>
<dbReference type="PRINTS" id="PR00455">
    <property type="entry name" value="HTHTETR"/>
</dbReference>
<keyword evidence="1" id="KW-0805">Transcription regulation</keyword>
<dbReference type="GeneID" id="78126885"/>
<dbReference type="RefSeq" id="WP_152580471.1">
    <property type="nucleotide sequence ID" value="NZ_QDAG01000003.1"/>
</dbReference>
<dbReference type="PANTHER" id="PTHR30055">
    <property type="entry name" value="HTH-TYPE TRANSCRIPTIONAL REGULATOR RUTR"/>
    <property type="match status" value="1"/>
</dbReference>
<dbReference type="EMBL" id="QDAG01000003">
    <property type="protein sequence ID" value="KAE8129267.1"/>
    <property type="molecule type" value="Genomic_DNA"/>
</dbReference>
<proteinExistence type="predicted"/>
<reference evidence="6 7" key="1">
    <citation type="submission" date="2018-04" db="EMBL/GenBank/DDBJ databases">
        <authorList>
            <person name="Eckel V.P."/>
            <person name="Vogel R.F."/>
        </authorList>
    </citation>
    <scope>NUCLEOTIDE SEQUENCE [LARGE SCALE GENOMIC DNA]</scope>
    <source>
        <strain evidence="7">TMW 2.1764</strain>
    </source>
</reference>
<dbReference type="GO" id="GO:0000976">
    <property type="term" value="F:transcription cis-regulatory region binding"/>
    <property type="evidence" value="ECO:0007669"/>
    <property type="project" value="TreeGrafter"/>
</dbReference>
<keyword evidence="3" id="KW-0804">Transcription</keyword>
<dbReference type="InterPro" id="IPR009057">
    <property type="entry name" value="Homeodomain-like_sf"/>
</dbReference>
<feature type="domain" description="HTH tetR-type" evidence="5">
    <location>
        <begin position="6"/>
        <end position="66"/>
    </location>
</feature>